<dbReference type="UniPathway" id="UPA00053">
    <property type="reaction ID" value="UER00090"/>
</dbReference>
<dbReference type="GO" id="GO:0010181">
    <property type="term" value="F:FMN binding"/>
    <property type="evidence" value="ECO:0007669"/>
    <property type="project" value="TreeGrafter"/>
</dbReference>
<evidence type="ECO:0000256" key="4">
    <source>
        <dbReference type="ARBA" id="ARBA00022605"/>
    </source>
</evidence>
<dbReference type="EC" id="4.2.3.5" evidence="3 7"/>
<dbReference type="Gene3D" id="3.60.150.10">
    <property type="entry name" value="Chorismate synthase AroC"/>
    <property type="match status" value="1"/>
</dbReference>
<dbReference type="PROSITE" id="PS00789">
    <property type="entry name" value="CHORISMATE_SYNTHASE_3"/>
    <property type="match status" value="1"/>
</dbReference>
<gene>
    <name evidence="7 9" type="primary">aroC</name>
    <name evidence="9" type="ORF">IWA51_08590</name>
</gene>
<comment type="subunit">
    <text evidence="7">Homotetramer.</text>
</comment>
<dbReference type="PIRSF" id="PIRSF001456">
    <property type="entry name" value="Chorismate_synth"/>
    <property type="match status" value="1"/>
</dbReference>
<dbReference type="PANTHER" id="PTHR21085">
    <property type="entry name" value="CHORISMATE SYNTHASE"/>
    <property type="match status" value="1"/>
</dbReference>
<keyword evidence="7" id="KW-0285">Flavoprotein</keyword>
<feature type="binding site" evidence="7">
    <location>
        <begin position="294"/>
        <end position="298"/>
    </location>
    <ligand>
        <name>FMN</name>
        <dbReference type="ChEBI" id="CHEBI:58210"/>
    </ligand>
</feature>
<name>A0A7T3RC26_9SPIR</name>
<dbReference type="EMBL" id="CP064936">
    <property type="protein sequence ID" value="QQA00329.1"/>
    <property type="molecule type" value="Genomic_DNA"/>
</dbReference>
<keyword evidence="5 7" id="KW-0057">Aromatic amino acid biosynthesis</keyword>
<dbReference type="GO" id="GO:0009423">
    <property type="term" value="P:chorismate biosynthetic process"/>
    <property type="evidence" value="ECO:0007669"/>
    <property type="project" value="UniProtKB-UniRule"/>
</dbReference>
<keyword evidence="6 7" id="KW-0456">Lyase</keyword>
<dbReference type="PANTHER" id="PTHR21085:SF0">
    <property type="entry name" value="CHORISMATE SYNTHASE"/>
    <property type="match status" value="1"/>
</dbReference>
<dbReference type="InterPro" id="IPR020541">
    <property type="entry name" value="Chorismate_synthase_CS"/>
</dbReference>
<dbReference type="RefSeq" id="WP_198442118.1">
    <property type="nucleotide sequence ID" value="NZ_CBCSHE010000001.1"/>
</dbReference>
<feature type="binding site" evidence="7">
    <location>
        <begin position="126"/>
        <end position="128"/>
    </location>
    <ligand>
        <name>FMN</name>
        <dbReference type="ChEBI" id="CHEBI:58210"/>
    </ligand>
</feature>
<dbReference type="GO" id="GO:0005829">
    <property type="term" value="C:cytosol"/>
    <property type="evidence" value="ECO:0007669"/>
    <property type="project" value="TreeGrafter"/>
</dbReference>
<dbReference type="Proteomes" id="UP000595224">
    <property type="component" value="Chromosome"/>
</dbReference>
<evidence type="ECO:0000256" key="3">
    <source>
        <dbReference type="ARBA" id="ARBA00013036"/>
    </source>
</evidence>
<keyword evidence="7" id="KW-0521">NADP</keyword>
<sequence length="354" mass="37786">MSGNTFGEIFRVTTFGESHGAALGCIIDGCPAGIKADEEFLQHEMDRRKPGTKGAAVTARNESDKAEILSGVFEGKTTGTPIAVLIRNSNQHSSDYNNICDKFRPGHADYTYFMKYGIRDYRGGGRSSGRETCARVAAGAFAKMLLKEQGISICAYTKEAAGIKCSKTDESQIEKNLMRAPDSDAAAIMQKRIEELKKEGDSAGGIIECVIRGVPAGLGEPVFDKIDAVLAHAMLSIGAVKGIEFGAGFDAAELTGSENNDSMKKDAVFASNNAGGILGGISRGDEIIFRVAVKPVPSIYREQKTVDTSMSECSIKIEGRHDVCLCPRIIPVVEAMAAIAVADLSLRNRSSKSE</sequence>
<proteinExistence type="inferred from homology"/>
<keyword evidence="4 7" id="KW-0028">Amino-acid biosynthesis</keyword>
<keyword evidence="10" id="KW-1185">Reference proteome</keyword>
<keyword evidence="7" id="KW-0274">FAD</keyword>
<feature type="binding site" evidence="7">
    <location>
        <position position="48"/>
    </location>
    <ligand>
        <name>NADP(+)</name>
        <dbReference type="ChEBI" id="CHEBI:58349"/>
    </ligand>
</feature>
<evidence type="ECO:0000256" key="5">
    <source>
        <dbReference type="ARBA" id="ARBA00023141"/>
    </source>
</evidence>
<comment type="pathway">
    <text evidence="1 7 8">Metabolic intermediate biosynthesis; chorismate biosynthesis; chorismate from D-erythrose 4-phosphate and phosphoenolpyruvate: step 7/7.</text>
</comment>
<evidence type="ECO:0000256" key="2">
    <source>
        <dbReference type="ARBA" id="ARBA00008014"/>
    </source>
</evidence>
<feature type="binding site" evidence="7">
    <location>
        <position position="279"/>
    </location>
    <ligand>
        <name>FMN</name>
        <dbReference type="ChEBI" id="CHEBI:58210"/>
    </ligand>
</feature>
<dbReference type="InterPro" id="IPR000453">
    <property type="entry name" value="Chorismate_synth"/>
</dbReference>
<dbReference type="CDD" id="cd07304">
    <property type="entry name" value="Chorismate_synthase"/>
    <property type="match status" value="1"/>
</dbReference>
<evidence type="ECO:0000256" key="8">
    <source>
        <dbReference type="RuleBase" id="RU000605"/>
    </source>
</evidence>
<comment type="function">
    <text evidence="7">Catalyzes the anti-1,4-elimination of the C-3 phosphate and the C-6 proR hydrogen from 5-enolpyruvylshikimate-3-phosphate (EPSP) to yield chorismate, which is the branch point compound that serves as the starting substrate for the three terminal pathways of aromatic amino acid biosynthesis. This reaction introduces a second double bond into the aromatic ring system.</text>
</comment>
<dbReference type="AlphaFoldDB" id="A0A7T3RC26"/>
<dbReference type="HAMAP" id="MF_00300">
    <property type="entry name" value="Chorismate_synth"/>
    <property type="match status" value="1"/>
</dbReference>
<dbReference type="PROSITE" id="PS00787">
    <property type="entry name" value="CHORISMATE_SYNTHASE_1"/>
    <property type="match status" value="1"/>
</dbReference>
<dbReference type="NCBIfam" id="TIGR00033">
    <property type="entry name" value="aroC"/>
    <property type="match status" value="1"/>
</dbReference>
<protein>
    <recommendedName>
        <fullName evidence="3 7">Chorismate synthase</fullName>
        <shortName evidence="7">CS</shortName>
        <ecNumber evidence="3 7">4.2.3.5</ecNumber>
    </recommendedName>
    <alternativeName>
        <fullName evidence="7">5-enolpyruvylshikimate-3-phosphate phospholyase</fullName>
    </alternativeName>
</protein>
<dbReference type="GO" id="GO:0008652">
    <property type="term" value="P:amino acid biosynthetic process"/>
    <property type="evidence" value="ECO:0007669"/>
    <property type="project" value="UniProtKB-KW"/>
</dbReference>
<dbReference type="GO" id="GO:0004107">
    <property type="term" value="F:chorismate synthase activity"/>
    <property type="evidence" value="ECO:0007669"/>
    <property type="project" value="UniProtKB-UniRule"/>
</dbReference>
<accession>A0A7T3RC26</accession>
<dbReference type="PROSITE" id="PS00788">
    <property type="entry name" value="CHORISMATE_SYNTHASE_2"/>
    <property type="match status" value="1"/>
</dbReference>
<organism evidence="9 10">
    <name type="scientific">Treponema peruense</name>
    <dbReference type="NCBI Taxonomy" id="2787628"/>
    <lineage>
        <taxon>Bacteria</taxon>
        <taxon>Pseudomonadati</taxon>
        <taxon>Spirochaetota</taxon>
        <taxon>Spirochaetia</taxon>
        <taxon>Spirochaetales</taxon>
        <taxon>Treponemataceae</taxon>
        <taxon>Treponema</taxon>
    </lineage>
</organism>
<dbReference type="NCBIfam" id="NF003793">
    <property type="entry name" value="PRK05382.1"/>
    <property type="match status" value="1"/>
</dbReference>
<reference evidence="9 10" key="1">
    <citation type="submission" date="2020-11" db="EMBL/GenBank/DDBJ databases">
        <title>Treponema Peruensis nv. sp., first commensal Treponema isolated from human feces.</title>
        <authorList>
            <person name="Belkhou C."/>
            <person name="Raes J."/>
        </authorList>
    </citation>
    <scope>NUCLEOTIDE SEQUENCE [LARGE SCALE GENOMIC DNA]</scope>
    <source>
        <strain evidence="9 10">RCC2812</strain>
    </source>
</reference>
<evidence type="ECO:0000256" key="7">
    <source>
        <dbReference type="HAMAP-Rule" id="MF_00300"/>
    </source>
</evidence>
<dbReference type="SUPFAM" id="SSF103263">
    <property type="entry name" value="Chorismate synthase, AroC"/>
    <property type="match status" value="1"/>
</dbReference>
<evidence type="ECO:0000256" key="6">
    <source>
        <dbReference type="ARBA" id="ARBA00023239"/>
    </source>
</evidence>
<evidence type="ECO:0000313" key="9">
    <source>
        <dbReference type="EMBL" id="QQA00329.1"/>
    </source>
</evidence>
<evidence type="ECO:0000256" key="1">
    <source>
        <dbReference type="ARBA" id="ARBA00005044"/>
    </source>
</evidence>
<dbReference type="GO" id="GO:0009073">
    <property type="term" value="P:aromatic amino acid family biosynthetic process"/>
    <property type="evidence" value="ECO:0007669"/>
    <property type="project" value="UniProtKB-KW"/>
</dbReference>
<comment type="cofactor">
    <cofactor evidence="7 8">
        <name>FMNH2</name>
        <dbReference type="ChEBI" id="CHEBI:57618"/>
    </cofactor>
    <text evidence="7 8">Reduced FMN (FMNH(2)).</text>
</comment>
<comment type="similarity">
    <text evidence="2 7 8">Belongs to the chorismate synthase family.</text>
</comment>
<dbReference type="Pfam" id="PF01264">
    <property type="entry name" value="Chorismate_synt"/>
    <property type="match status" value="1"/>
</dbReference>
<dbReference type="KEGG" id="tper:IWA51_08590"/>
<evidence type="ECO:0000313" key="10">
    <source>
        <dbReference type="Proteomes" id="UP000595224"/>
    </source>
</evidence>
<comment type="catalytic activity">
    <reaction evidence="7 8">
        <text>5-O-(1-carboxyvinyl)-3-phosphoshikimate = chorismate + phosphate</text>
        <dbReference type="Rhea" id="RHEA:21020"/>
        <dbReference type="ChEBI" id="CHEBI:29748"/>
        <dbReference type="ChEBI" id="CHEBI:43474"/>
        <dbReference type="ChEBI" id="CHEBI:57701"/>
        <dbReference type="EC" id="4.2.3.5"/>
    </reaction>
</comment>
<feature type="binding site" evidence="7">
    <location>
        <position position="320"/>
    </location>
    <ligand>
        <name>FMN</name>
        <dbReference type="ChEBI" id="CHEBI:58210"/>
    </ligand>
</feature>
<dbReference type="InterPro" id="IPR035904">
    <property type="entry name" value="Chorismate_synth_AroC_sf"/>
</dbReference>
<comment type="caution">
    <text evidence="7">Lacks conserved residue(s) required for the propagation of feature annotation.</text>
</comment>
<keyword evidence="7" id="KW-0288">FMN</keyword>